<feature type="compositionally biased region" description="Pro residues" evidence="1">
    <location>
        <begin position="25"/>
        <end position="34"/>
    </location>
</feature>
<feature type="region of interest" description="Disordered" evidence="1">
    <location>
        <begin position="1"/>
        <end position="94"/>
    </location>
</feature>
<dbReference type="EMBL" id="CATQJA010002121">
    <property type="protein sequence ID" value="CAJ0569778.1"/>
    <property type="molecule type" value="Genomic_DNA"/>
</dbReference>
<organism evidence="2 3">
    <name type="scientific">Mesorhabditis spiculigera</name>
    <dbReference type="NCBI Taxonomy" id="96644"/>
    <lineage>
        <taxon>Eukaryota</taxon>
        <taxon>Metazoa</taxon>
        <taxon>Ecdysozoa</taxon>
        <taxon>Nematoda</taxon>
        <taxon>Chromadorea</taxon>
        <taxon>Rhabditida</taxon>
        <taxon>Rhabditina</taxon>
        <taxon>Rhabditomorpha</taxon>
        <taxon>Rhabditoidea</taxon>
        <taxon>Rhabditidae</taxon>
        <taxon>Mesorhabditinae</taxon>
        <taxon>Mesorhabditis</taxon>
    </lineage>
</organism>
<protein>
    <submittedName>
        <fullName evidence="2">Uncharacterized protein</fullName>
    </submittedName>
</protein>
<comment type="caution">
    <text evidence="2">The sequence shown here is derived from an EMBL/GenBank/DDBJ whole genome shotgun (WGS) entry which is preliminary data.</text>
</comment>
<feature type="compositionally biased region" description="Basic residues" evidence="1">
    <location>
        <begin position="155"/>
        <end position="169"/>
    </location>
</feature>
<feature type="non-terminal residue" evidence="2">
    <location>
        <position position="169"/>
    </location>
</feature>
<gene>
    <name evidence="2" type="ORF">MSPICULIGERA_LOCUS8240</name>
</gene>
<accession>A0AA36CJM9</accession>
<dbReference type="Proteomes" id="UP001177023">
    <property type="component" value="Unassembled WGS sequence"/>
</dbReference>
<proteinExistence type="predicted"/>
<feature type="compositionally biased region" description="Basic and acidic residues" evidence="1">
    <location>
        <begin position="139"/>
        <end position="154"/>
    </location>
</feature>
<reference evidence="2" key="1">
    <citation type="submission" date="2023-06" db="EMBL/GenBank/DDBJ databases">
        <authorList>
            <person name="Delattre M."/>
        </authorList>
    </citation>
    <scope>NUCLEOTIDE SEQUENCE</scope>
    <source>
        <strain evidence="2">AF72</strain>
    </source>
</reference>
<keyword evidence="3" id="KW-1185">Reference proteome</keyword>
<evidence type="ECO:0000313" key="3">
    <source>
        <dbReference type="Proteomes" id="UP001177023"/>
    </source>
</evidence>
<feature type="region of interest" description="Disordered" evidence="1">
    <location>
        <begin position="135"/>
        <end position="169"/>
    </location>
</feature>
<feature type="compositionally biased region" description="Polar residues" evidence="1">
    <location>
        <begin position="56"/>
        <end position="66"/>
    </location>
</feature>
<dbReference type="AlphaFoldDB" id="A0AA36CJM9"/>
<evidence type="ECO:0000256" key="1">
    <source>
        <dbReference type="SAM" id="MobiDB-lite"/>
    </source>
</evidence>
<evidence type="ECO:0000313" key="2">
    <source>
        <dbReference type="EMBL" id="CAJ0569778.1"/>
    </source>
</evidence>
<sequence>MVATSVSPKRISPVKGDEIEQLAPLKPPQVPVLPPEIASHPLIESPPRKDFLPTAAYSNGYEQQPEISLPVREPSPEEESDADSEMLVRDEPQRRVHDLVRQVRRVAAHEMCRHPHRQAPKNYLCEQCNPRKMKLTKGQAKDYQQKKLAELTKEKQRKKDRREKRRARS</sequence>
<name>A0AA36CJM9_9BILA</name>